<accession>A0A397R0F3</accession>
<sequence>MTSDVKNKTYSSVQDEIEALNVSKKNKLIALLLAIFSALFIVIGPITLFANLLMFTNLQVAFSLAIAVFVILFMGILDVKYLHLVTQRQIEGLYHVWVVDLLYITIVVFAVYFILAKLVFKLM</sequence>
<dbReference type="EMBL" id="QXEV01000029">
    <property type="protein sequence ID" value="RIA64917.1"/>
    <property type="molecule type" value="Genomic_DNA"/>
</dbReference>
<comment type="caution">
    <text evidence="2">The sequence shown here is derived from an EMBL/GenBank/DDBJ whole genome shotgun (WGS) entry which is preliminary data.</text>
</comment>
<dbReference type="AlphaFoldDB" id="A0A397R0F3"/>
<keyword evidence="1" id="KW-0472">Membrane</keyword>
<gene>
    <name evidence="2" type="ORF">EI71_01747</name>
</gene>
<dbReference type="Proteomes" id="UP000266506">
    <property type="component" value="Unassembled WGS sequence"/>
</dbReference>
<reference evidence="2 3" key="1">
    <citation type="submission" date="2018-08" db="EMBL/GenBank/DDBJ databases">
        <title>Genomic Encyclopedia of Archaeal and Bacterial Type Strains, Phase II (KMG-II): from individual species to whole genera.</title>
        <authorList>
            <person name="Goeker M."/>
        </authorList>
    </citation>
    <scope>NUCLEOTIDE SEQUENCE [LARGE SCALE GENOMIC DNA]</scope>
    <source>
        <strain evidence="2 3">ATCC 27112</strain>
    </source>
</reference>
<keyword evidence="1" id="KW-1133">Transmembrane helix</keyword>
<evidence type="ECO:0000256" key="1">
    <source>
        <dbReference type="SAM" id="Phobius"/>
    </source>
</evidence>
<feature type="transmembrane region" description="Helical" evidence="1">
    <location>
        <begin position="28"/>
        <end position="54"/>
    </location>
</feature>
<proteinExistence type="predicted"/>
<protein>
    <submittedName>
        <fullName evidence="2">Uncharacterized protein</fullName>
    </submittedName>
</protein>
<organism evidence="2 3">
    <name type="scientific">Anaeroplasma bactoclasticum</name>
    <dbReference type="NCBI Taxonomy" id="2088"/>
    <lineage>
        <taxon>Bacteria</taxon>
        <taxon>Bacillati</taxon>
        <taxon>Mycoplasmatota</taxon>
        <taxon>Mollicutes</taxon>
        <taxon>Anaeroplasmatales</taxon>
        <taxon>Anaeroplasmataceae</taxon>
        <taxon>Anaeroplasma</taxon>
    </lineage>
</organism>
<keyword evidence="3" id="KW-1185">Reference proteome</keyword>
<feature type="transmembrane region" description="Helical" evidence="1">
    <location>
        <begin position="60"/>
        <end position="82"/>
    </location>
</feature>
<evidence type="ECO:0000313" key="3">
    <source>
        <dbReference type="Proteomes" id="UP000266506"/>
    </source>
</evidence>
<dbReference type="RefSeq" id="WP_119016825.1">
    <property type="nucleotide sequence ID" value="NZ_QXEV01000029.1"/>
</dbReference>
<evidence type="ECO:0000313" key="2">
    <source>
        <dbReference type="EMBL" id="RIA64917.1"/>
    </source>
</evidence>
<dbReference type="InParanoid" id="A0A397R0F3"/>
<name>A0A397R0F3_9MOLU</name>
<keyword evidence="1" id="KW-0812">Transmembrane</keyword>
<feature type="transmembrane region" description="Helical" evidence="1">
    <location>
        <begin position="94"/>
        <end position="115"/>
    </location>
</feature>